<dbReference type="AlphaFoldDB" id="A0A8H7EMP3"/>
<keyword evidence="4" id="KW-0175">Coiled coil</keyword>
<dbReference type="PANTHER" id="PTHR46035:SF1">
    <property type="entry name" value="TETRATRICOPEPTIDE REPEAT PROTEIN 4"/>
    <property type="match status" value="1"/>
</dbReference>
<evidence type="ECO:0000259" key="5">
    <source>
        <dbReference type="Pfam" id="PF18972"/>
    </source>
</evidence>
<comment type="similarity">
    <text evidence="3">Belongs to the TTC4 family.</text>
</comment>
<evidence type="ECO:0000256" key="1">
    <source>
        <dbReference type="ARBA" id="ARBA00022737"/>
    </source>
</evidence>
<dbReference type="OrthoDB" id="420195at2759"/>
<protein>
    <recommendedName>
        <fullName evidence="5">Cns1/TTC4 wheel domain-containing protein</fullName>
    </recommendedName>
</protein>
<feature type="domain" description="Cns1/TTC4 wheel" evidence="5">
    <location>
        <begin position="231"/>
        <end position="346"/>
    </location>
</feature>
<dbReference type="InterPro" id="IPR019734">
    <property type="entry name" value="TPR_rpt"/>
</dbReference>
<evidence type="ECO:0000313" key="6">
    <source>
        <dbReference type="EMBL" id="KAF7723207.1"/>
    </source>
</evidence>
<dbReference type="Gene3D" id="1.25.40.10">
    <property type="entry name" value="Tetratricopeptide repeat domain"/>
    <property type="match status" value="1"/>
</dbReference>
<dbReference type="GO" id="GO:0005829">
    <property type="term" value="C:cytosol"/>
    <property type="evidence" value="ECO:0007669"/>
    <property type="project" value="TreeGrafter"/>
</dbReference>
<dbReference type="PANTHER" id="PTHR46035">
    <property type="entry name" value="TETRATRICOPEPTIDE REPEAT PROTEIN 4"/>
    <property type="match status" value="1"/>
</dbReference>
<dbReference type="GO" id="GO:0051879">
    <property type="term" value="F:Hsp90 protein binding"/>
    <property type="evidence" value="ECO:0007669"/>
    <property type="project" value="InterPro"/>
</dbReference>
<dbReference type="GO" id="GO:0005634">
    <property type="term" value="C:nucleus"/>
    <property type="evidence" value="ECO:0007669"/>
    <property type="project" value="TreeGrafter"/>
</dbReference>
<dbReference type="GO" id="GO:0030544">
    <property type="term" value="F:Hsp70 protein binding"/>
    <property type="evidence" value="ECO:0007669"/>
    <property type="project" value="TreeGrafter"/>
</dbReference>
<dbReference type="Proteomes" id="UP000605846">
    <property type="component" value="Unassembled WGS sequence"/>
</dbReference>
<dbReference type="SUPFAM" id="SSF48452">
    <property type="entry name" value="TPR-like"/>
    <property type="match status" value="1"/>
</dbReference>
<keyword evidence="2" id="KW-0802">TPR repeat</keyword>
<dbReference type="SMART" id="SM00028">
    <property type="entry name" value="TPR"/>
    <property type="match status" value="3"/>
</dbReference>
<comment type="caution">
    <text evidence="6">The sequence shown here is derived from an EMBL/GenBank/DDBJ whole genome shotgun (WGS) entry which is preliminary data.</text>
</comment>
<sequence>MSTPAGPEQYKSPFYMDPKNLDEELAKVPLFMSHLPDEENVTLSALQSLAYDGTPEEIAENFKNQGNDCFRQGKASYQDAIEYYTKAIDTDCKDLKIIEACYANRAAVNLELSNYGRVLRDCAKCLELNPKNVKALYRSARALYALDRVDEAHDCCEHGLAADPENQAIKKIREDCIQRKKTIELAQQRKEKKEREEKEAKERLEKAFETRKIKFDIQDQDVRNSANIQYDAETDSLSWPVFFLYPEYKESDYIQAFNENDTFYDHLQVVFEQPAPWDANNIYTADNVEVYFEKNQGIKTSLVKVGKKLPLGKILSLPSYTVINGVPSFIIMAKNSPMREEFLKKYSS</sequence>
<dbReference type="EMBL" id="JABAYA010000160">
    <property type="protein sequence ID" value="KAF7723207.1"/>
    <property type="molecule type" value="Genomic_DNA"/>
</dbReference>
<dbReference type="InterPro" id="IPR011990">
    <property type="entry name" value="TPR-like_helical_dom_sf"/>
</dbReference>
<dbReference type="GO" id="GO:0006457">
    <property type="term" value="P:protein folding"/>
    <property type="evidence" value="ECO:0007669"/>
    <property type="project" value="TreeGrafter"/>
</dbReference>
<evidence type="ECO:0000256" key="2">
    <source>
        <dbReference type="ARBA" id="ARBA00022803"/>
    </source>
</evidence>
<accession>A0A8H7EMP3</accession>
<evidence type="ECO:0000313" key="7">
    <source>
        <dbReference type="Proteomes" id="UP000605846"/>
    </source>
</evidence>
<organism evidence="6 7">
    <name type="scientific">Apophysomyces ossiformis</name>
    <dbReference type="NCBI Taxonomy" id="679940"/>
    <lineage>
        <taxon>Eukaryota</taxon>
        <taxon>Fungi</taxon>
        <taxon>Fungi incertae sedis</taxon>
        <taxon>Mucoromycota</taxon>
        <taxon>Mucoromycotina</taxon>
        <taxon>Mucoromycetes</taxon>
        <taxon>Mucorales</taxon>
        <taxon>Mucorineae</taxon>
        <taxon>Mucoraceae</taxon>
        <taxon>Apophysomyces</taxon>
    </lineage>
</organism>
<dbReference type="CDD" id="cd21380">
    <property type="entry name" value="CTWD_Cns1"/>
    <property type="match status" value="1"/>
</dbReference>
<proteinExistence type="inferred from homology"/>
<keyword evidence="1" id="KW-0677">Repeat</keyword>
<dbReference type="Pfam" id="PF18972">
    <property type="entry name" value="Wheel"/>
    <property type="match status" value="1"/>
</dbReference>
<evidence type="ECO:0000256" key="3">
    <source>
        <dbReference type="ARBA" id="ARBA00023602"/>
    </source>
</evidence>
<evidence type="ECO:0000256" key="4">
    <source>
        <dbReference type="SAM" id="Coils"/>
    </source>
</evidence>
<reference evidence="6" key="1">
    <citation type="submission" date="2020-01" db="EMBL/GenBank/DDBJ databases">
        <title>Genome Sequencing of Three Apophysomyces-Like Fungal Strains Confirms a Novel Fungal Genus in the Mucoromycota with divergent Burkholderia-like Endosymbiotic Bacteria.</title>
        <authorList>
            <person name="Stajich J.E."/>
            <person name="Macias A.M."/>
            <person name="Carter-House D."/>
            <person name="Lovett B."/>
            <person name="Kasson L.R."/>
            <person name="Berry K."/>
            <person name="Grigoriev I."/>
            <person name="Chang Y."/>
            <person name="Spatafora J."/>
            <person name="Kasson M.T."/>
        </authorList>
    </citation>
    <scope>NUCLEOTIDE SEQUENCE</scope>
    <source>
        <strain evidence="6">NRRL A-21654</strain>
    </source>
</reference>
<name>A0A8H7EMP3_9FUNG</name>
<gene>
    <name evidence="6" type="ORF">EC973_002282</name>
</gene>
<dbReference type="InterPro" id="IPR044059">
    <property type="entry name" value="Csn1/TTC4_wheel"/>
</dbReference>
<feature type="coiled-coil region" evidence="4">
    <location>
        <begin position="179"/>
        <end position="210"/>
    </location>
</feature>
<dbReference type="Pfam" id="PF14559">
    <property type="entry name" value="TPR_19"/>
    <property type="match status" value="1"/>
</dbReference>
<keyword evidence="7" id="KW-1185">Reference proteome</keyword>